<reference evidence="7" key="1">
    <citation type="submission" date="2020-11" db="EMBL/GenBank/DDBJ databases">
        <authorList>
            <consortium name="DOE Joint Genome Institute"/>
            <person name="Ahrendt S."/>
            <person name="Riley R."/>
            <person name="Andreopoulos W."/>
            <person name="Labutti K."/>
            <person name="Pangilinan J."/>
            <person name="Ruiz-Duenas F.J."/>
            <person name="Barrasa J.M."/>
            <person name="Sanchez-Garcia M."/>
            <person name="Camarero S."/>
            <person name="Miyauchi S."/>
            <person name="Serrano A."/>
            <person name="Linde D."/>
            <person name="Babiker R."/>
            <person name="Drula E."/>
            <person name="Ayuso-Fernandez I."/>
            <person name="Pacheco R."/>
            <person name="Padilla G."/>
            <person name="Ferreira P."/>
            <person name="Barriuso J."/>
            <person name="Kellner H."/>
            <person name="Castanera R."/>
            <person name="Alfaro M."/>
            <person name="Ramirez L."/>
            <person name="Pisabarro A.G."/>
            <person name="Kuo A."/>
            <person name="Tritt A."/>
            <person name="Lipzen A."/>
            <person name="He G."/>
            <person name="Yan M."/>
            <person name="Ng V."/>
            <person name="Cullen D."/>
            <person name="Martin F."/>
            <person name="Rosso M.-N."/>
            <person name="Henrissat B."/>
            <person name="Hibbett D."/>
            <person name="Martinez A.T."/>
            <person name="Grigoriev I.V."/>
        </authorList>
    </citation>
    <scope>NUCLEOTIDE SEQUENCE</scope>
    <source>
        <strain evidence="7">CIRM-BRFM 674</strain>
    </source>
</reference>
<dbReference type="Gene3D" id="3.30.465.10">
    <property type="match status" value="1"/>
</dbReference>
<evidence type="ECO:0000256" key="5">
    <source>
        <dbReference type="SAM" id="SignalP"/>
    </source>
</evidence>
<name>A0A9P5YSP9_9AGAR</name>
<dbReference type="InterPro" id="IPR006094">
    <property type="entry name" value="Oxid_FAD_bind_N"/>
</dbReference>
<dbReference type="InterPro" id="IPR050416">
    <property type="entry name" value="FAD-linked_Oxidoreductase"/>
</dbReference>
<keyword evidence="2" id="KW-0285">Flavoprotein</keyword>
<dbReference type="InterPro" id="IPR016166">
    <property type="entry name" value="FAD-bd_PCMH"/>
</dbReference>
<evidence type="ECO:0000313" key="8">
    <source>
        <dbReference type="Proteomes" id="UP000807469"/>
    </source>
</evidence>
<keyword evidence="4" id="KW-0560">Oxidoreductase</keyword>
<keyword evidence="5" id="KW-0732">Signal</keyword>
<evidence type="ECO:0000256" key="3">
    <source>
        <dbReference type="ARBA" id="ARBA00022827"/>
    </source>
</evidence>
<accession>A0A9P5YSP9</accession>
<keyword evidence="3" id="KW-0274">FAD</keyword>
<gene>
    <name evidence="7" type="ORF">BDN70DRAFT_841698</name>
</gene>
<protein>
    <submittedName>
        <fullName evidence="7">FAD-binding domain-containing protein</fullName>
    </submittedName>
</protein>
<feature type="chain" id="PRO_5040514243" evidence="5">
    <location>
        <begin position="23"/>
        <end position="494"/>
    </location>
</feature>
<dbReference type="OrthoDB" id="2151789at2759"/>
<proteinExistence type="inferred from homology"/>
<dbReference type="Proteomes" id="UP000807469">
    <property type="component" value="Unassembled WGS sequence"/>
</dbReference>
<dbReference type="SUPFAM" id="SSF56176">
    <property type="entry name" value="FAD-binding/transporter-associated domain-like"/>
    <property type="match status" value="1"/>
</dbReference>
<dbReference type="GO" id="GO:0016491">
    <property type="term" value="F:oxidoreductase activity"/>
    <property type="evidence" value="ECO:0007669"/>
    <property type="project" value="UniProtKB-KW"/>
</dbReference>
<dbReference type="GO" id="GO:0071949">
    <property type="term" value="F:FAD binding"/>
    <property type="evidence" value="ECO:0007669"/>
    <property type="project" value="InterPro"/>
</dbReference>
<evidence type="ECO:0000256" key="2">
    <source>
        <dbReference type="ARBA" id="ARBA00022630"/>
    </source>
</evidence>
<dbReference type="Pfam" id="PF01565">
    <property type="entry name" value="FAD_binding_4"/>
    <property type="match status" value="1"/>
</dbReference>
<sequence length="494" mass="52623">MRCRHALWHALSLYSFLPHVFAGNNTLAQDPITSLCVEIAHSISSAGQVFFPGDPSYDAGIFHFAVSSTQQSKCVVEPGTPEDVGKILVILGRTRTPFAVKGGGHATNVGFSSTLGVHIAMSRFSEVNYNSSSQTADVGAGLVWDDVYAALEPFGVNVVGGRVTGIGVAGFTLGGGYSWKSNQFGLAVDNVIAFELVLPNGRITTVTEKSDPSLFFGLKGGENNFGIVTKFKLKTFPQTEVWGGSIDFLGSNLDAINNATIAFQAVTDPKAAIIASYGSTPALPEPLVNVLMFYDAPNPPPGIFDAFLAIPSLDSNIGTRSFLSLVQSAPSNSLQGLRSVYQGFPILSFTAGIAEVIVNETLFWGERLLNQSLFDISYSVEIFLPSVYSHNSAKTAYPPVRNIGFQPFNIACAWNSSEFDSVFHDAVVASSAHIHNAAIAQGQTGLTRSPIYPNYAVSGTPLADMYGSNLPALRALKARVDPENVMGLAGGWKF</sequence>
<evidence type="ECO:0000259" key="6">
    <source>
        <dbReference type="PROSITE" id="PS51387"/>
    </source>
</evidence>
<dbReference type="PANTHER" id="PTHR42973">
    <property type="entry name" value="BINDING OXIDOREDUCTASE, PUTATIVE (AFU_ORTHOLOGUE AFUA_1G17690)-RELATED"/>
    <property type="match status" value="1"/>
</dbReference>
<evidence type="ECO:0000256" key="1">
    <source>
        <dbReference type="ARBA" id="ARBA00005466"/>
    </source>
</evidence>
<comment type="caution">
    <text evidence="7">The sequence shown here is derived from an EMBL/GenBank/DDBJ whole genome shotgun (WGS) entry which is preliminary data.</text>
</comment>
<dbReference type="InterPro" id="IPR036318">
    <property type="entry name" value="FAD-bd_PCMH-like_sf"/>
</dbReference>
<dbReference type="EMBL" id="MU155359">
    <property type="protein sequence ID" value="KAF9474837.1"/>
    <property type="molecule type" value="Genomic_DNA"/>
</dbReference>
<comment type="similarity">
    <text evidence="1">Belongs to the oxygen-dependent FAD-linked oxidoreductase family.</text>
</comment>
<dbReference type="InterPro" id="IPR016169">
    <property type="entry name" value="FAD-bd_PCMH_sub2"/>
</dbReference>
<feature type="domain" description="FAD-binding PCMH-type" evidence="6">
    <location>
        <begin position="68"/>
        <end position="238"/>
    </location>
</feature>
<evidence type="ECO:0000256" key="4">
    <source>
        <dbReference type="ARBA" id="ARBA00023002"/>
    </source>
</evidence>
<keyword evidence="8" id="KW-1185">Reference proteome</keyword>
<dbReference type="AlphaFoldDB" id="A0A9P5YSP9"/>
<dbReference type="PROSITE" id="PS51387">
    <property type="entry name" value="FAD_PCMH"/>
    <property type="match status" value="1"/>
</dbReference>
<evidence type="ECO:0000313" key="7">
    <source>
        <dbReference type="EMBL" id="KAF9474837.1"/>
    </source>
</evidence>
<feature type="signal peptide" evidence="5">
    <location>
        <begin position="1"/>
        <end position="22"/>
    </location>
</feature>
<dbReference type="PANTHER" id="PTHR42973:SF13">
    <property type="entry name" value="FAD-BINDING PCMH-TYPE DOMAIN-CONTAINING PROTEIN"/>
    <property type="match status" value="1"/>
</dbReference>
<organism evidence="7 8">
    <name type="scientific">Pholiota conissans</name>
    <dbReference type="NCBI Taxonomy" id="109636"/>
    <lineage>
        <taxon>Eukaryota</taxon>
        <taxon>Fungi</taxon>
        <taxon>Dikarya</taxon>
        <taxon>Basidiomycota</taxon>
        <taxon>Agaricomycotina</taxon>
        <taxon>Agaricomycetes</taxon>
        <taxon>Agaricomycetidae</taxon>
        <taxon>Agaricales</taxon>
        <taxon>Agaricineae</taxon>
        <taxon>Strophariaceae</taxon>
        <taxon>Pholiota</taxon>
    </lineage>
</organism>